<organism evidence="3 4">
    <name type="scientific">Lentithecium fluviatile CBS 122367</name>
    <dbReference type="NCBI Taxonomy" id="1168545"/>
    <lineage>
        <taxon>Eukaryota</taxon>
        <taxon>Fungi</taxon>
        <taxon>Dikarya</taxon>
        <taxon>Ascomycota</taxon>
        <taxon>Pezizomycotina</taxon>
        <taxon>Dothideomycetes</taxon>
        <taxon>Pleosporomycetidae</taxon>
        <taxon>Pleosporales</taxon>
        <taxon>Massarineae</taxon>
        <taxon>Lentitheciaceae</taxon>
        <taxon>Lentithecium</taxon>
    </lineage>
</organism>
<feature type="compositionally biased region" description="Basic and acidic residues" evidence="1">
    <location>
        <begin position="46"/>
        <end position="57"/>
    </location>
</feature>
<evidence type="ECO:0000313" key="3">
    <source>
        <dbReference type="EMBL" id="KAF2681217.1"/>
    </source>
</evidence>
<accession>A0A6G1ISI7</accession>
<name>A0A6G1ISI7_9PLEO</name>
<keyword evidence="4" id="KW-1185">Reference proteome</keyword>
<proteinExistence type="predicted"/>
<keyword evidence="2" id="KW-0472">Membrane</keyword>
<dbReference type="OrthoDB" id="5314997at2759"/>
<evidence type="ECO:0000313" key="4">
    <source>
        <dbReference type="Proteomes" id="UP000799291"/>
    </source>
</evidence>
<protein>
    <submittedName>
        <fullName evidence="3">Uncharacterized protein</fullName>
    </submittedName>
</protein>
<sequence length="431" mass="49771">MDAPRHSRRRDRRIPWKAARQRIFLCEVLSADPNIAPVWTFRTHPEGMHPEGMHPDDTPPGDEDTPPPTLLHWLTMFASRAPTNPFPIFNLPPELRIQIYSSIVHTIDLKFGALDLHQRMDRMARRAINRVFRTNLATSTLNYGLTEPYWVLHETVCDMTLLRGNLELYADAKPAIMNAFKQRYKNGPAYHVSCHGYSVLEMMAHMNRIRFRDGRRLGRRGPRERLGGIDSWGTEALSGEGRRELRRRRRKFHAGYRVHVDYYPLRNRSDAEEDGFDQDLALLQYLSGIGGGNFEVHVQRGEGLVPLASYLASVSESTGWEATRSAAVRSAWINIFAGSSWPDRGDRVIHARYQSFPCPWLHPRWSFVRRIPLWLKVAWGVQAIVFLCVWQLYFCRVDGFDGNNRPVTFTRWLLLALNGLFGVWVALQDLL</sequence>
<evidence type="ECO:0000256" key="1">
    <source>
        <dbReference type="SAM" id="MobiDB-lite"/>
    </source>
</evidence>
<keyword evidence="2" id="KW-1133">Transmembrane helix</keyword>
<evidence type="ECO:0000256" key="2">
    <source>
        <dbReference type="SAM" id="Phobius"/>
    </source>
</evidence>
<feature type="region of interest" description="Disordered" evidence="1">
    <location>
        <begin position="46"/>
        <end position="66"/>
    </location>
</feature>
<dbReference type="AlphaFoldDB" id="A0A6G1ISI7"/>
<feature type="transmembrane region" description="Helical" evidence="2">
    <location>
        <begin position="373"/>
        <end position="394"/>
    </location>
</feature>
<dbReference type="Proteomes" id="UP000799291">
    <property type="component" value="Unassembled WGS sequence"/>
</dbReference>
<feature type="transmembrane region" description="Helical" evidence="2">
    <location>
        <begin position="409"/>
        <end position="427"/>
    </location>
</feature>
<dbReference type="EMBL" id="MU005592">
    <property type="protein sequence ID" value="KAF2681217.1"/>
    <property type="molecule type" value="Genomic_DNA"/>
</dbReference>
<gene>
    <name evidence="3" type="ORF">K458DRAFT_392009</name>
</gene>
<reference evidence="3" key="1">
    <citation type="journal article" date="2020" name="Stud. Mycol.">
        <title>101 Dothideomycetes genomes: a test case for predicting lifestyles and emergence of pathogens.</title>
        <authorList>
            <person name="Haridas S."/>
            <person name="Albert R."/>
            <person name="Binder M."/>
            <person name="Bloem J."/>
            <person name="Labutti K."/>
            <person name="Salamov A."/>
            <person name="Andreopoulos B."/>
            <person name="Baker S."/>
            <person name="Barry K."/>
            <person name="Bills G."/>
            <person name="Bluhm B."/>
            <person name="Cannon C."/>
            <person name="Castanera R."/>
            <person name="Culley D."/>
            <person name="Daum C."/>
            <person name="Ezra D."/>
            <person name="Gonzalez J."/>
            <person name="Henrissat B."/>
            <person name="Kuo A."/>
            <person name="Liang C."/>
            <person name="Lipzen A."/>
            <person name="Lutzoni F."/>
            <person name="Magnuson J."/>
            <person name="Mondo S."/>
            <person name="Nolan M."/>
            <person name="Ohm R."/>
            <person name="Pangilinan J."/>
            <person name="Park H.-J."/>
            <person name="Ramirez L."/>
            <person name="Alfaro M."/>
            <person name="Sun H."/>
            <person name="Tritt A."/>
            <person name="Yoshinaga Y."/>
            <person name="Zwiers L.-H."/>
            <person name="Turgeon B."/>
            <person name="Goodwin S."/>
            <person name="Spatafora J."/>
            <person name="Crous P."/>
            <person name="Grigoriev I."/>
        </authorList>
    </citation>
    <scope>NUCLEOTIDE SEQUENCE</scope>
    <source>
        <strain evidence="3">CBS 122367</strain>
    </source>
</reference>
<keyword evidence="2" id="KW-0812">Transmembrane</keyword>